<organism evidence="2 3">
    <name type="scientific">Mesorhizobium australafricanum</name>
    <dbReference type="NCBI Taxonomy" id="3072311"/>
    <lineage>
        <taxon>Bacteria</taxon>
        <taxon>Pseudomonadati</taxon>
        <taxon>Pseudomonadota</taxon>
        <taxon>Alphaproteobacteria</taxon>
        <taxon>Hyphomicrobiales</taxon>
        <taxon>Phyllobacteriaceae</taxon>
        <taxon>Mesorhizobium</taxon>
    </lineage>
</organism>
<dbReference type="Proteomes" id="UP001272097">
    <property type="component" value="Unassembled WGS sequence"/>
</dbReference>
<dbReference type="RefSeq" id="WP_320213791.1">
    <property type="nucleotide sequence ID" value="NZ_JAVIIS010000011.1"/>
</dbReference>
<gene>
    <name evidence="2" type="ORF">RFM51_09715</name>
</gene>
<keyword evidence="3" id="KW-1185">Reference proteome</keyword>
<evidence type="ECO:0000256" key="1">
    <source>
        <dbReference type="SAM" id="SignalP"/>
    </source>
</evidence>
<accession>A0ABU4WV00</accession>
<dbReference type="EMBL" id="JAVIIS010000011">
    <property type="protein sequence ID" value="MDX8439873.1"/>
    <property type="molecule type" value="Genomic_DNA"/>
</dbReference>
<comment type="caution">
    <text evidence="2">The sequence shown here is derived from an EMBL/GenBank/DDBJ whole genome shotgun (WGS) entry which is preliminary data.</text>
</comment>
<feature type="signal peptide" evidence="1">
    <location>
        <begin position="1"/>
        <end position="17"/>
    </location>
</feature>
<sequence length="44" mass="4557">MMLALGVPAILASVAFAAHVSTLMRAESDLQNALDFRAAAVEIA</sequence>
<reference evidence="2 3" key="1">
    <citation type="submission" date="2023-08" db="EMBL/GenBank/DDBJ databases">
        <title>Implementing the SeqCode for naming new Mesorhizobium species isolated from Vachellia karroo root nodules.</title>
        <authorList>
            <person name="Van Lill M."/>
        </authorList>
    </citation>
    <scope>NUCLEOTIDE SEQUENCE [LARGE SCALE GENOMIC DNA]</scope>
    <source>
        <strain evidence="2 3">VK3E</strain>
    </source>
</reference>
<evidence type="ECO:0000313" key="2">
    <source>
        <dbReference type="EMBL" id="MDX8439873.1"/>
    </source>
</evidence>
<protein>
    <submittedName>
        <fullName evidence="2">Uncharacterized protein</fullName>
    </submittedName>
</protein>
<name>A0ABU4WV00_9HYPH</name>
<feature type="chain" id="PRO_5047062035" evidence="1">
    <location>
        <begin position="18"/>
        <end position="44"/>
    </location>
</feature>
<proteinExistence type="predicted"/>
<evidence type="ECO:0000313" key="3">
    <source>
        <dbReference type="Proteomes" id="UP001272097"/>
    </source>
</evidence>
<keyword evidence="1" id="KW-0732">Signal</keyword>